<sequence length="114" mass="13761">MKKIFIIMIISIFTIGTATFAYTKENNKLNNFSFERGIKYQDNITNNDAYNKMIDLMENRDYDTMMDFMNNITDEQYREMIDMMKNRGYEGMSKMMDSIDRQEMVNMHNYMMGR</sequence>
<reference evidence="1 2" key="1">
    <citation type="submission" date="2020-04" db="EMBL/GenBank/DDBJ databases">
        <title>Genomic insights into acetone-butanol-ethanol (ABE) fermentation by sequencing solventogenic clostridia strains.</title>
        <authorList>
            <person name="Brown S."/>
        </authorList>
    </citation>
    <scope>NUCLEOTIDE SEQUENCE [LARGE SCALE GENOMIC DNA]</scope>
    <source>
        <strain evidence="1 2">DJ011</strain>
    </source>
</reference>
<keyword evidence="2" id="KW-1185">Reference proteome</keyword>
<accession>A0A923E5P6</accession>
<evidence type="ECO:0000313" key="1">
    <source>
        <dbReference type="EMBL" id="MBC2396915.1"/>
    </source>
</evidence>
<proteinExistence type="predicted"/>
<name>A0A923E5P6_CLOTT</name>
<dbReference type="Proteomes" id="UP000563151">
    <property type="component" value="Unassembled WGS sequence"/>
</dbReference>
<evidence type="ECO:0000313" key="2">
    <source>
        <dbReference type="Proteomes" id="UP000563151"/>
    </source>
</evidence>
<comment type="caution">
    <text evidence="1">The sequence shown here is derived from an EMBL/GenBank/DDBJ whole genome shotgun (WGS) entry which is preliminary data.</text>
</comment>
<gene>
    <name evidence="1" type="ORF">HGG79_03850</name>
</gene>
<dbReference type="RefSeq" id="WP_051593106.1">
    <property type="nucleotide sequence ID" value="NZ_JAAZWO010000003.1"/>
</dbReference>
<protein>
    <submittedName>
        <fullName evidence="1">Uncharacterized protein</fullName>
    </submittedName>
</protein>
<dbReference type="EMBL" id="JAAZWO010000003">
    <property type="protein sequence ID" value="MBC2396915.1"/>
    <property type="molecule type" value="Genomic_DNA"/>
</dbReference>
<organism evidence="1 2">
    <name type="scientific">Clostridium tetanomorphum</name>
    <dbReference type="NCBI Taxonomy" id="1553"/>
    <lineage>
        <taxon>Bacteria</taxon>
        <taxon>Bacillati</taxon>
        <taxon>Bacillota</taxon>
        <taxon>Clostridia</taxon>
        <taxon>Eubacteriales</taxon>
        <taxon>Clostridiaceae</taxon>
        <taxon>Clostridium</taxon>
    </lineage>
</organism>
<dbReference type="AlphaFoldDB" id="A0A923E5P6"/>